<keyword evidence="3" id="KW-1185">Reference proteome</keyword>
<dbReference type="STRING" id="153721.MYP_571"/>
<dbReference type="InterPro" id="IPR050266">
    <property type="entry name" value="AB_hydrolase_sf"/>
</dbReference>
<name>A0A098L906_9BACT</name>
<evidence type="ECO:0000259" key="1">
    <source>
        <dbReference type="Pfam" id="PF00561"/>
    </source>
</evidence>
<evidence type="ECO:0000313" key="2">
    <source>
        <dbReference type="EMBL" id="GAL83345.1"/>
    </source>
</evidence>
<dbReference type="Pfam" id="PF00561">
    <property type="entry name" value="Abhydrolase_1"/>
    <property type="match status" value="1"/>
</dbReference>
<dbReference type="PRINTS" id="PR00111">
    <property type="entry name" value="ABHYDROLASE"/>
</dbReference>
<evidence type="ECO:0000313" key="3">
    <source>
        <dbReference type="Proteomes" id="UP000030185"/>
    </source>
</evidence>
<dbReference type="eggNOG" id="COG2267">
    <property type="taxonomic scope" value="Bacteria"/>
</dbReference>
<sequence length="313" mass="35134">MKKIKIFLIIGFLTAIIALAGVYSFYALSQETKIMDTSARKGVAGKFIRLSKGITRYTLEGPDTAKTIILLHGGSVIGDYVWEKNYKALVDSGFKVLKFDMYGRGFSDRINEAQTLDLFVSQINELTDSLNLSGPFEVIGVSMGGSIATGFADKYPEKTDRIVLISPIAVNPGKKRWYIDNPLLGNFLVSVYWYPRCVQKQMAEFFDRKKLAEYESHLKYLSEFKGVKADARSAWSNILAEDLTPAIERLQERNKKVLLIWGKQDPVVPIAASEKYKKILPSIKLQEVDQAGHISNYEKPDVVNAAIVSFLKD</sequence>
<dbReference type="OrthoDB" id="9773293at2"/>
<reference evidence="2 3" key="1">
    <citation type="submission" date="2014-09" db="EMBL/GenBank/DDBJ databases">
        <title>Sporocytophaga myxococcoides PG-01 genome sequencing.</title>
        <authorList>
            <person name="Liu L."/>
            <person name="Gao P.J."/>
            <person name="Chen G.J."/>
            <person name="Wang L.S."/>
        </authorList>
    </citation>
    <scope>NUCLEOTIDE SEQUENCE [LARGE SCALE GENOMIC DNA]</scope>
    <source>
        <strain evidence="2 3">PG-01</strain>
    </source>
</reference>
<protein>
    <recommendedName>
        <fullName evidence="1">AB hydrolase-1 domain-containing protein</fullName>
    </recommendedName>
</protein>
<accession>A0A098L906</accession>
<dbReference type="AlphaFoldDB" id="A0A098L906"/>
<comment type="caution">
    <text evidence="2">The sequence shown here is derived from an EMBL/GenBank/DDBJ whole genome shotgun (WGS) entry which is preliminary data.</text>
</comment>
<gene>
    <name evidence="2" type="ORF">MYP_571</name>
</gene>
<dbReference type="PANTHER" id="PTHR43798:SF33">
    <property type="entry name" value="HYDROLASE, PUTATIVE (AFU_ORTHOLOGUE AFUA_2G14860)-RELATED"/>
    <property type="match status" value="1"/>
</dbReference>
<dbReference type="RefSeq" id="WP_045458058.1">
    <property type="nucleotide sequence ID" value="NZ_BBLT01000001.1"/>
</dbReference>
<dbReference type="GO" id="GO:0016020">
    <property type="term" value="C:membrane"/>
    <property type="evidence" value="ECO:0007669"/>
    <property type="project" value="TreeGrafter"/>
</dbReference>
<dbReference type="Proteomes" id="UP000030185">
    <property type="component" value="Unassembled WGS sequence"/>
</dbReference>
<dbReference type="SUPFAM" id="SSF53474">
    <property type="entry name" value="alpha/beta-Hydrolases"/>
    <property type="match status" value="1"/>
</dbReference>
<dbReference type="InterPro" id="IPR000073">
    <property type="entry name" value="AB_hydrolase_1"/>
</dbReference>
<dbReference type="PANTHER" id="PTHR43798">
    <property type="entry name" value="MONOACYLGLYCEROL LIPASE"/>
    <property type="match status" value="1"/>
</dbReference>
<proteinExistence type="predicted"/>
<dbReference type="Gene3D" id="3.40.50.1820">
    <property type="entry name" value="alpha/beta hydrolase"/>
    <property type="match status" value="1"/>
</dbReference>
<dbReference type="EMBL" id="BBLT01000001">
    <property type="protein sequence ID" value="GAL83345.1"/>
    <property type="molecule type" value="Genomic_DNA"/>
</dbReference>
<feature type="domain" description="AB hydrolase-1" evidence="1">
    <location>
        <begin position="67"/>
        <end position="300"/>
    </location>
</feature>
<organism evidence="2 3">
    <name type="scientific">Sporocytophaga myxococcoides</name>
    <dbReference type="NCBI Taxonomy" id="153721"/>
    <lineage>
        <taxon>Bacteria</taxon>
        <taxon>Pseudomonadati</taxon>
        <taxon>Bacteroidota</taxon>
        <taxon>Cytophagia</taxon>
        <taxon>Cytophagales</taxon>
        <taxon>Cytophagaceae</taxon>
        <taxon>Sporocytophaga</taxon>
    </lineage>
</organism>
<dbReference type="InterPro" id="IPR029058">
    <property type="entry name" value="AB_hydrolase_fold"/>
</dbReference>